<accession>A0A1B2AAS1</accession>
<dbReference type="KEGG" id="ado:A6F68_00730"/>
<evidence type="ECO:0000313" key="5">
    <source>
        <dbReference type="EMBL" id="ANY19259.1"/>
    </source>
</evidence>
<evidence type="ECO:0000259" key="4">
    <source>
        <dbReference type="PROSITE" id="PS50893"/>
    </source>
</evidence>
<sequence>MLEFVDVEKRFGAVVAVDGVSLTVARGASVALVGASGSGKSTLLGMINRLVEPDAGRISFDGTDVRAVERTALRRRIGYVFQSIGLFPHMDVAANVGIGPKVTGQSLSPERAGELLDLVGLDPAYGTRMPDELSGGQRQRVGVARALAGNPEVLLMDEPFGALDPVTRDALGKRVRDLHERLGLTTVLVTHDMAEALLLADRVIVMESGRIAADETPRALLAGAGGSAAQALVAVPRAQADALEVMRR</sequence>
<keyword evidence="5" id="KW-0378">Hydrolase</keyword>
<keyword evidence="2" id="KW-0547">Nucleotide-binding</keyword>
<name>A0A1B2AAS1_9SPHN</name>
<evidence type="ECO:0000256" key="1">
    <source>
        <dbReference type="ARBA" id="ARBA00022448"/>
    </source>
</evidence>
<evidence type="ECO:0000313" key="6">
    <source>
        <dbReference type="Proteomes" id="UP000092932"/>
    </source>
</evidence>
<dbReference type="SUPFAM" id="SSF52540">
    <property type="entry name" value="P-loop containing nucleoside triphosphate hydrolases"/>
    <property type="match status" value="1"/>
</dbReference>
<dbReference type="OrthoDB" id="9802264at2"/>
<dbReference type="Pfam" id="PF00005">
    <property type="entry name" value="ABC_tran"/>
    <property type="match status" value="1"/>
</dbReference>
<proteinExistence type="predicted"/>
<dbReference type="PANTHER" id="PTHR42781">
    <property type="entry name" value="SPERMIDINE/PUTRESCINE IMPORT ATP-BINDING PROTEIN POTA"/>
    <property type="match status" value="1"/>
</dbReference>
<dbReference type="InterPro" id="IPR050093">
    <property type="entry name" value="ABC_SmlMolc_Importer"/>
</dbReference>
<feature type="domain" description="ABC transporter" evidence="4">
    <location>
        <begin position="2"/>
        <end position="233"/>
    </location>
</feature>
<keyword evidence="1" id="KW-0813">Transport</keyword>
<dbReference type="GO" id="GO:0016887">
    <property type="term" value="F:ATP hydrolysis activity"/>
    <property type="evidence" value="ECO:0007669"/>
    <property type="project" value="InterPro"/>
</dbReference>
<dbReference type="EMBL" id="CP016591">
    <property type="protein sequence ID" value="ANY19259.1"/>
    <property type="molecule type" value="Genomic_DNA"/>
</dbReference>
<organism evidence="5 6">
    <name type="scientific">Tsuneonella dongtanensis</name>
    <dbReference type="NCBI Taxonomy" id="692370"/>
    <lineage>
        <taxon>Bacteria</taxon>
        <taxon>Pseudomonadati</taxon>
        <taxon>Pseudomonadota</taxon>
        <taxon>Alphaproteobacteria</taxon>
        <taxon>Sphingomonadales</taxon>
        <taxon>Erythrobacteraceae</taxon>
        <taxon>Tsuneonella</taxon>
    </lineage>
</organism>
<dbReference type="Gene3D" id="3.40.50.300">
    <property type="entry name" value="P-loop containing nucleotide triphosphate hydrolases"/>
    <property type="match status" value="1"/>
</dbReference>
<dbReference type="GO" id="GO:0015697">
    <property type="term" value="P:quaternary ammonium group transport"/>
    <property type="evidence" value="ECO:0007669"/>
    <property type="project" value="UniProtKB-ARBA"/>
</dbReference>
<protein>
    <submittedName>
        <fullName evidence="5">Putative osmoprotectant uptake system ATP-binding protein YehX</fullName>
        <ecNumber evidence="5">3.6.3.-</ecNumber>
    </submittedName>
</protein>
<dbReference type="InterPro" id="IPR017871">
    <property type="entry name" value="ABC_transporter-like_CS"/>
</dbReference>
<evidence type="ECO:0000256" key="3">
    <source>
        <dbReference type="ARBA" id="ARBA00022840"/>
    </source>
</evidence>
<gene>
    <name evidence="5" type="primary">yehX</name>
    <name evidence="5" type="ORF">A6F68_00730</name>
</gene>
<dbReference type="PROSITE" id="PS00211">
    <property type="entry name" value="ABC_TRANSPORTER_1"/>
    <property type="match status" value="1"/>
</dbReference>
<dbReference type="GO" id="GO:0005524">
    <property type="term" value="F:ATP binding"/>
    <property type="evidence" value="ECO:0007669"/>
    <property type="project" value="UniProtKB-KW"/>
</dbReference>
<dbReference type="InterPro" id="IPR003593">
    <property type="entry name" value="AAA+_ATPase"/>
</dbReference>
<dbReference type="AlphaFoldDB" id="A0A1B2AAS1"/>
<keyword evidence="6" id="KW-1185">Reference proteome</keyword>
<dbReference type="InterPro" id="IPR003439">
    <property type="entry name" value="ABC_transporter-like_ATP-bd"/>
</dbReference>
<dbReference type="InterPro" id="IPR027417">
    <property type="entry name" value="P-loop_NTPase"/>
</dbReference>
<reference evidence="5 6" key="1">
    <citation type="submission" date="2016-07" db="EMBL/GenBank/DDBJ databases">
        <title>Complete genome sequence of Altererythrobacter dongtanensis KCTC 22672, a type strain with esterase isolated from tidal flat.</title>
        <authorList>
            <person name="Cheng H."/>
            <person name="Wu Y.-H."/>
            <person name="Zhou P."/>
            <person name="Huo Y.-Y."/>
            <person name="Wang C.-S."/>
            <person name="Xu X.-W."/>
        </authorList>
    </citation>
    <scope>NUCLEOTIDE SEQUENCE [LARGE SCALE GENOMIC DNA]</scope>
    <source>
        <strain evidence="5 6">KCTC 22672</strain>
    </source>
</reference>
<dbReference type="PROSITE" id="PS50893">
    <property type="entry name" value="ABC_TRANSPORTER_2"/>
    <property type="match status" value="1"/>
</dbReference>
<keyword evidence="3 5" id="KW-0067">ATP-binding</keyword>
<dbReference type="EC" id="3.6.3.-" evidence="5"/>
<dbReference type="PATRIC" id="fig|692370.5.peg.744"/>
<dbReference type="Proteomes" id="UP000092932">
    <property type="component" value="Chromosome"/>
</dbReference>
<dbReference type="STRING" id="692370.A6F68_00730"/>
<dbReference type="PANTHER" id="PTHR42781:SF4">
    <property type="entry name" value="SPERMIDINE_PUTRESCINE IMPORT ATP-BINDING PROTEIN POTA"/>
    <property type="match status" value="1"/>
</dbReference>
<dbReference type="RefSeq" id="WP_067676449.1">
    <property type="nucleotide sequence ID" value="NZ_CP016591.1"/>
</dbReference>
<evidence type="ECO:0000256" key="2">
    <source>
        <dbReference type="ARBA" id="ARBA00022741"/>
    </source>
</evidence>
<dbReference type="SMART" id="SM00382">
    <property type="entry name" value="AAA"/>
    <property type="match status" value="1"/>
</dbReference>
<dbReference type="FunFam" id="3.40.50.300:FF:000425">
    <property type="entry name" value="Probable ABC transporter, ATP-binding subunit"/>
    <property type="match status" value="1"/>
</dbReference>